<name>A0A540NIK1_MALBA</name>
<proteinExistence type="predicted"/>
<protein>
    <submittedName>
        <fullName evidence="1">Uncharacterized protein</fullName>
    </submittedName>
</protein>
<accession>A0A540NIK1</accession>
<evidence type="ECO:0000313" key="2">
    <source>
        <dbReference type="Proteomes" id="UP000315295"/>
    </source>
</evidence>
<evidence type="ECO:0000313" key="1">
    <source>
        <dbReference type="EMBL" id="TQE10861.1"/>
    </source>
</evidence>
<comment type="caution">
    <text evidence="1">The sequence shown here is derived from an EMBL/GenBank/DDBJ whole genome shotgun (WGS) entry which is preliminary data.</text>
</comment>
<reference evidence="1 2" key="1">
    <citation type="journal article" date="2019" name="G3 (Bethesda)">
        <title>Sequencing of a Wild Apple (Malus baccata) Genome Unravels the Differences Between Cultivated and Wild Apple Species Regarding Disease Resistance and Cold Tolerance.</title>
        <authorList>
            <person name="Chen X."/>
        </authorList>
    </citation>
    <scope>NUCLEOTIDE SEQUENCE [LARGE SCALE GENOMIC DNA]</scope>
    <source>
        <strain evidence="2">cv. Shandingzi</strain>
        <tissue evidence="1">Leaves</tissue>
    </source>
</reference>
<dbReference type="Proteomes" id="UP000315295">
    <property type="component" value="Unassembled WGS sequence"/>
</dbReference>
<dbReference type="AlphaFoldDB" id="A0A540NIK1"/>
<sequence>MVDSSPLDLNLAHGVSSGGFSSAPMRFPFQHHQVPGFGAVIGVPSSAAAAAKQLFYDIDIFIKFFEFEAEKWACGQLDRR</sequence>
<organism evidence="1 2">
    <name type="scientific">Malus baccata</name>
    <name type="common">Siberian crab apple</name>
    <name type="synonym">Pyrus baccata</name>
    <dbReference type="NCBI Taxonomy" id="106549"/>
    <lineage>
        <taxon>Eukaryota</taxon>
        <taxon>Viridiplantae</taxon>
        <taxon>Streptophyta</taxon>
        <taxon>Embryophyta</taxon>
        <taxon>Tracheophyta</taxon>
        <taxon>Spermatophyta</taxon>
        <taxon>Magnoliopsida</taxon>
        <taxon>eudicotyledons</taxon>
        <taxon>Gunneridae</taxon>
        <taxon>Pentapetalae</taxon>
        <taxon>rosids</taxon>
        <taxon>fabids</taxon>
        <taxon>Rosales</taxon>
        <taxon>Rosaceae</taxon>
        <taxon>Amygdaloideae</taxon>
        <taxon>Maleae</taxon>
        <taxon>Malus</taxon>
    </lineage>
</organism>
<keyword evidence="2" id="KW-1185">Reference proteome</keyword>
<dbReference type="EMBL" id="VIEB01000036">
    <property type="protein sequence ID" value="TQE10861.1"/>
    <property type="molecule type" value="Genomic_DNA"/>
</dbReference>
<gene>
    <name evidence="1" type="ORF">C1H46_003561</name>
</gene>